<sequence length="70" mass="7908">MGNGGDRDGDGGDGGTTMKTGIEISGERKREVENDFRKKSLEVKFIFHLTRSLFSLHHFHILSNTGEWEK</sequence>
<dbReference type="Proteomes" id="UP000595140">
    <property type="component" value="Unassembled WGS sequence"/>
</dbReference>
<proteinExistence type="predicted"/>
<keyword evidence="3" id="KW-1185">Reference proteome</keyword>
<reference evidence="2 3" key="1">
    <citation type="submission" date="2018-04" db="EMBL/GenBank/DDBJ databases">
        <authorList>
            <person name="Vogel A."/>
        </authorList>
    </citation>
    <scope>NUCLEOTIDE SEQUENCE [LARGE SCALE GENOMIC DNA]</scope>
</reference>
<evidence type="ECO:0000313" key="3">
    <source>
        <dbReference type="Proteomes" id="UP000595140"/>
    </source>
</evidence>
<feature type="compositionally biased region" description="Basic and acidic residues" evidence="1">
    <location>
        <begin position="1"/>
        <end position="10"/>
    </location>
</feature>
<accession>A0A484MIV4</accession>
<evidence type="ECO:0000256" key="1">
    <source>
        <dbReference type="SAM" id="MobiDB-lite"/>
    </source>
</evidence>
<protein>
    <submittedName>
        <fullName evidence="2">Uncharacterized protein</fullName>
    </submittedName>
</protein>
<organism evidence="2 3">
    <name type="scientific">Cuscuta campestris</name>
    <dbReference type="NCBI Taxonomy" id="132261"/>
    <lineage>
        <taxon>Eukaryota</taxon>
        <taxon>Viridiplantae</taxon>
        <taxon>Streptophyta</taxon>
        <taxon>Embryophyta</taxon>
        <taxon>Tracheophyta</taxon>
        <taxon>Spermatophyta</taxon>
        <taxon>Magnoliopsida</taxon>
        <taxon>eudicotyledons</taxon>
        <taxon>Gunneridae</taxon>
        <taxon>Pentapetalae</taxon>
        <taxon>asterids</taxon>
        <taxon>lamiids</taxon>
        <taxon>Solanales</taxon>
        <taxon>Convolvulaceae</taxon>
        <taxon>Cuscuteae</taxon>
        <taxon>Cuscuta</taxon>
        <taxon>Cuscuta subgen. Grammica</taxon>
        <taxon>Cuscuta sect. Cleistogrammica</taxon>
    </lineage>
</organism>
<dbReference type="EMBL" id="OOIL02003669">
    <property type="protein sequence ID" value="VFQ88770.1"/>
    <property type="molecule type" value="Genomic_DNA"/>
</dbReference>
<dbReference type="AlphaFoldDB" id="A0A484MIV4"/>
<evidence type="ECO:0000313" key="2">
    <source>
        <dbReference type="EMBL" id="VFQ88770.1"/>
    </source>
</evidence>
<feature type="region of interest" description="Disordered" evidence="1">
    <location>
        <begin position="1"/>
        <end position="29"/>
    </location>
</feature>
<gene>
    <name evidence="2" type="ORF">CCAM_LOCUS30546</name>
</gene>
<name>A0A484MIV4_9ASTE</name>